<dbReference type="CDD" id="cd06558">
    <property type="entry name" value="crotonase-like"/>
    <property type="match status" value="1"/>
</dbReference>
<protein>
    <submittedName>
        <fullName evidence="2">Enoyl-CoA hydratase</fullName>
        <ecNumber evidence="2">4.2.1.17</ecNumber>
    </submittedName>
</protein>
<dbReference type="Gene3D" id="3.90.226.10">
    <property type="entry name" value="2-enoyl-CoA Hydratase, Chain A, domain 1"/>
    <property type="match status" value="1"/>
</dbReference>
<gene>
    <name evidence="2" type="ORF">J5U23_01335</name>
</gene>
<dbReference type="Proteomes" id="UP000694018">
    <property type="component" value="Chromosome"/>
</dbReference>
<dbReference type="Pfam" id="PF00378">
    <property type="entry name" value="ECH_1"/>
    <property type="match status" value="1"/>
</dbReference>
<dbReference type="AlphaFoldDB" id="A0A8F5BNM5"/>
<keyword evidence="2" id="KW-0456">Lyase</keyword>
<evidence type="ECO:0000313" key="3">
    <source>
        <dbReference type="Proteomes" id="UP000694018"/>
    </source>
</evidence>
<dbReference type="InterPro" id="IPR001753">
    <property type="entry name" value="Enoyl-CoA_hydra/iso"/>
</dbReference>
<sequence>MQYHSNTLFNFISISNFKIFTAGFERPTFKISFVTYHIMAKILSERRKDVCWITLNRPEKLNALDKESWSLLAKHLRECNSDQSISAIVLTGNGRAFSAGDDINAMLELKDQRDALDFFNTLYSAIESLVDLKKPLLCAVNGLAYGGGCEILLFCDVIISVEDATFSIPEGKLGLIPPMAISVGYSILGRSITRLVLTGDSITAEEAKTIGLVDIVVKREDLYTEVEEQLEKIKSIDMNSIMTMKYWLKNDKEKIRNAVMELALMSLGDSAKKRMDEFINRKRTR</sequence>
<dbReference type="PANTHER" id="PTHR43802">
    <property type="entry name" value="ENOYL-COA HYDRATASE"/>
    <property type="match status" value="1"/>
</dbReference>
<evidence type="ECO:0000256" key="1">
    <source>
        <dbReference type="ARBA" id="ARBA00005254"/>
    </source>
</evidence>
<dbReference type="KEGG" id="sshi:J5U23_01335"/>
<dbReference type="SUPFAM" id="SSF52096">
    <property type="entry name" value="ClpP/crotonase"/>
    <property type="match status" value="1"/>
</dbReference>
<evidence type="ECO:0000313" key="2">
    <source>
        <dbReference type="EMBL" id="QXJ28466.1"/>
    </source>
</evidence>
<dbReference type="EMBL" id="CP077717">
    <property type="protein sequence ID" value="QXJ28466.1"/>
    <property type="molecule type" value="Genomic_DNA"/>
</dbReference>
<proteinExistence type="inferred from homology"/>
<comment type="similarity">
    <text evidence="1">Belongs to the enoyl-CoA hydratase/isomerase family.</text>
</comment>
<reference evidence="2" key="1">
    <citation type="journal article" date="2021" name="Environ. Microbiol.">
        <title>New insights into the diversity and evolution of the archaeal mobilome from three complete genomes of Saccharolobus shibatae.</title>
        <authorList>
            <person name="Medvedeva S."/>
            <person name="Brandt D."/>
            <person name="Cvirkaite-Krupovic V."/>
            <person name="Liu Y."/>
            <person name="Severinov K."/>
            <person name="Ishino S."/>
            <person name="Ishino Y."/>
            <person name="Prangishvili D."/>
            <person name="Kalinowski J."/>
            <person name="Krupovic M."/>
        </authorList>
    </citation>
    <scope>NUCLEOTIDE SEQUENCE</scope>
    <source>
        <strain evidence="2">B12</strain>
    </source>
</reference>
<dbReference type="InterPro" id="IPR029045">
    <property type="entry name" value="ClpP/crotonase-like_dom_sf"/>
</dbReference>
<accession>A0A8F5BNM5</accession>
<dbReference type="PANTHER" id="PTHR43802:SF1">
    <property type="entry name" value="IP11341P-RELATED"/>
    <property type="match status" value="1"/>
</dbReference>
<name>A0A8F5BNM5_SACSH</name>
<dbReference type="EC" id="4.2.1.17" evidence="2"/>
<dbReference type="GO" id="GO:0004300">
    <property type="term" value="F:enoyl-CoA hydratase activity"/>
    <property type="evidence" value="ECO:0007669"/>
    <property type="project" value="UniProtKB-EC"/>
</dbReference>
<organism evidence="2 3">
    <name type="scientific">Saccharolobus shibatae (strain ATCC 51178 / DSM 5389 / JCM 8931 / NBRC 15437 / B12)</name>
    <name type="common">Sulfolobus shibatae</name>
    <dbReference type="NCBI Taxonomy" id="523848"/>
    <lineage>
        <taxon>Archaea</taxon>
        <taxon>Thermoproteota</taxon>
        <taxon>Thermoprotei</taxon>
        <taxon>Sulfolobales</taxon>
        <taxon>Sulfolobaceae</taxon>
        <taxon>Saccharolobus</taxon>
    </lineage>
</organism>